<dbReference type="GO" id="GO:0016874">
    <property type="term" value="F:ligase activity"/>
    <property type="evidence" value="ECO:0007669"/>
    <property type="project" value="TreeGrafter"/>
</dbReference>
<dbReference type="PANTHER" id="PTHR30094">
    <property type="entry name" value="BIFUNCTIONAL GLUTATHIONYLSPERMIDINE SYNTHETASE/AMIDASE-RELATED"/>
    <property type="match status" value="1"/>
</dbReference>
<accession>A0A7U7J2X9</accession>
<proteinExistence type="predicted"/>
<evidence type="ECO:0000313" key="2">
    <source>
        <dbReference type="EMBL" id="CDH45514.1"/>
    </source>
</evidence>
<reference evidence="2 3" key="1">
    <citation type="journal article" date="2014" name="ISME J.">
        <title>Candidatus Competibacter-lineage genomes retrieved from metagenomes reveal functional metabolic diversity.</title>
        <authorList>
            <person name="McIlroy S.J."/>
            <person name="Albertsen M."/>
            <person name="Andresen E.K."/>
            <person name="Saunders A.M."/>
            <person name="Kristiansen R."/>
            <person name="Stokholm-Bjerregaard M."/>
            <person name="Nielsen K.L."/>
            <person name="Nielsen P.H."/>
        </authorList>
    </citation>
    <scope>NUCLEOTIDE SEQUENCE [LARGE SCALE GENOMIC DNA]</scope>
    <source>
        <strain evidence="2 3">Run_B_J11</strain>
    </source>
</reference>
<dbReference type="Pfam" id="PF05257">
    <property type="entry name" value="CHAP"/>
    <property type="match status" value="1"/>
</dbReference>
<dbReference type="EMBL" id="CBTK010000169">
    <property type="protein sequence ID" value="CDH45514.1"/>
    <property type="molecule type" value="Genomic_DNA"/>
</dbReference>
<dbReference type="InterPro" id="IPR007921">
    <property type="entry name" value="CHAP_dom"/>
</dbReference>
<dbReference type="PROSITE" id="PS50911">
    <property type="entry name" value="CHAP"/>
    <property type="match status" value="1"/>
</dbReference>
<dbReference type="Proteomes" id="UP000019184">
    <property type="component" value="Unassembled WGS sequence"/>
</dbReference>
<protein>
    <submittedName>
        <fullName evidence="2">CHAP domain containing protein</fullName>
    </submittedName>
</protein>
<dbReference type="PANTHER" id="PTHR30094:SF0">
    <property type="entry name" value="BIFUNCTIONAL GLUTATHIONYLSPERMIDINE SYNTHETASE_AMIDASE-RELATED"/>
    <property type="match status" value="1"/>
</dbReference>
<dbReference type="InterPro" id="IPR038765">
    <property type="entry name" value="Papain-like_cys_pep_sf"/>
</dbReference>
<sequence>MSLLEPFRAWRYTGPWRVALALLFGAAVLSSSGLVFARTGADAAPDPATPAGLSSSLGVDLPHSDGFGLLPKPPALTKEERDRLFAEGLRACAGPCVTPFGAVLGIADGAESRSNCVSTCIRPEYTFLDRSSGAVSVHPSDPKQDHLQYIGVTYQCVEYARKWWMKNRRITFGSIDSAYEILYLTEGKNLETQQAVPLARSINGTARRPPRRGDLVVYYPDRDDPEWRHGHVAVVTAVDVEQGSVALVEENYDNRPWQNPQAFARQIRLFEVGGRYTLLDVPPTAHRNAEGGRIAGWLYPLDP</sequence>
<dbReference type="OrthoDB" id="9765517at2"/>
<feature type="domain" description="Peptidase C51" evidence="1">
    <location>
        <begin position="131"/>
        <end position="280"/>
    </location>
</feature>
<comment type="caution">
    <text evidence="2">The sequence shown here is derived from an EMBL/GenBank/DDBJ whole genome shotgun (WGS) entry which is preliminary data.</text>
</comment>
<dbReference type="Gene3D" id="3.90.1720.10">
    <property type="entry name" value="endopeptidase domain like (from Nostoc punctiforme)"/>
    <property type="match status" value="1"/>
</dbReference>
<name>A0A7U7J2X9_9GAMM</name>
<evidence type="ECO:0000313" key="3">
    <source>
        <dbReference type="Proteomes" id="UP000019184"/>
    </source>
</evidence>
<dbReference type="AlphaFoldDB" id="A0A7U7J2X9"/>
<evidence type="ECO:0000259" key="1">
    <source>
        <dbReference type="PROSITE" id="PS50911"/>
    </source>
</evidence>
<dbReference type="SUPFAM" id="SSF54001">
    <property type="entry name" value="Cysteine proteinases"/>
    <property type="match status" value="1"/>
</dbReference>
<organism evidence="2 3">
    <name type="scientific">Candidatus Contendobacter odensis Run_B_J11</name>
    <dbReference type="NCBI Taxonomy" id="1400861"/>
    <lineage>
        <taxon>Bacteria</taxon>
        <taxon>Pseudomonadati</taxon>
        <taxon>Pseudomonadota</taxon>
        <taxon>Gammaproteobacteria</taxon>
        <taxon>Candidatus Competibacteraceae</taxon>
        <taxon>Candidatus Contendibacter</taxon>
    </lineage>
</organism>
<dbReference type="InterPro" id="IPR051705">
    <property type="entry name" value="Gsp_Synthetase/Amidase"/>
</dbReference>
<dbReference type="RefSeq" id="WP_081756328.1">
    <property type="nucleotide sequence ID" value="NZ_CBTK010000169.1"/>
</dbReference>
<gene>
    <name evidence="2" type="ORF">BN874_2500002</name>
</gene>
<keyword evidence="3" id="KW-1185">Reference proteome</keyword>